<name>A0ABV4BTB0_9CLOT</name>
<evidence type="ECO:0000259" key="1">
    <source>
        <dbReference type="PROSITE" id="PS50188"/>
    </source>
</evidence>
<sequence>MGVRATIGRSTGKYYWEYKLSGALGSTFLGIANINAALSGSGAQSNNARIYSGSRATNDIIGIALDLDEGTIEFYRNGVSQGIAFTDISLLGIPVFPFVANGASYSIPSITANFGATDFNYRIPGGYKSYDENQTTPNFLIMQNNKYYSAKNNILTNLGAPTDDTQKEQWFSDYGVGDLKESLLTPREDGSKLIDSLDNQFEVR</sequence>
<dbReference type="EMBL" id="JBGEWD010000048">
    <property type="protein sequence ID" value="MEY8002034.1"/>
    <property type="molecule type" value="Genomic_DNA"/>
</dbReference>
<dbReference type="RefSeq" id="WP_369705930.1">
    <property type="nucleotide sequence ID" value="NZ_JBGEWD010000048.1"/>
</dbReference>
<dbReference type="InterPro" id="IPR013320">
    <property type="entry name" value="ConA-like_dom_sf"/>
</dbReference>
<gene>
    <name evidence="2" type="ORF">AB8U03_17960</name>
</gene>
<evidence type="ECO:0000313" key="3">
    <source>
        <dbReference type="Proteomes" id="UP001564657"/>
    </source>
</evidence>
<dbReference type="InterPro" id="IPR050672">
    <property type="entry name" value="FBXO45-Fsn/SPSB_families"/>
</dbReference>
<dbReference type="InterPro" id="IPR043136">
    <property type="entry name" value="B30.2/SPRY_sf"/>
</dbReference>
<evidence type="ECO:0000313" key="2">
    <source>
        <dbReference type="EMBL" id="MEY8002034.1"/>
    </source>
</evidence>
<accession>A0ABV4BTB0</accession>
<organism evidence="2 3">
    <name type="scientific">Clostridium moutaii</name>
    <dbReference type="NCBI Taxonomy" id="3240932"/>
    <lineage>
        <taxon>Bacteria</taxon>
        <taxon>Bacillati</taxon>
        <taxon>Bacillota</taxon>
        <taxon>Clostridia</taxon>
        <taxon>Eubacteriales</taxon>
        <taxon>Clostridiaceae</taxon>
        <taxon>Clostridium</taxon>
    </lineage>
</organism>
<dbReference type="Gene3D" id="2.60.120.920">
    <property type="match status" value="1"/>
</dbReference>
<dbReference type="PANTHER" id="PTHR12245">
    <property type="entry name" value="SPRY DOMAIN CONTAINING SOCS BOX PROTEIN"/>
    <property type="match status" value="1"/>
</dbReference>
<protein>
    <submittedName>
        <fullName evidence="2">SPRY domain-containing protein</fullName>
    </submittedName>
</protein>
<dbReference type="Proteomes" id="UP001564657">
    <property type="component" value="Unassembled WGS sequence"/>
</dbReference>
<dbReference type="Pfam" id="PF00622">
    <property type="entry name" value="SPRY"/>
    <property type="match status" value="1"/>
</dbReference>
<proteinExistence type="predicted"/>
<reference evidence="2 3" key="1">
    <citation type="submission" date="2024-08" db="EMBL/GenBank/DDBJ databases">
        <title>Clostridium lapicellarii sp. nov., and Clostridium renhuaiense sp. nov., two species isolated from the mud in a fermentation cellar used for producing sauce-flavour Chinese liquors.</title>
        <authorList>
            <person name="Yang F."/>
            <person name="Wang H."/>
            <person name="Chen L.Q."/>
            <person name="Zhou N."/>
            <person name="Lu J.J."/>
            <person name="Pu X.X."/>
            <person name="Wan B."/>
            <person name="Wang L."/>
            <person name="Liu S.J."/>
        </authorList>
    </citation>
    <scope>NUCLEOTIDE SEQUENCE [LARGE SCALE GENOMIC DNA]</scope>
    <source>
        <strain evidence="2 3">MT-5</strain>
    </source>
</reference>
<dbReference type="PROSITE" id="PS50188">
    <property type="entry name" value="B302_SPRY"/>
    <property type="match status" value="1"/>
</dbReference>
<dbReference type="InterPro" id="IPR001870">
    <property type="entry name" value="B30.2/SPRY"/>
</dbReference>
<dbReference type="PANTHER" id="PTHR12245:SF5">
    <property type="entry name" value="SPRY DOMAIN-CONTAINING SOCS BOX PROTEIN 3"/>
    <property type="match status" value="1"/>
</dbReference>
<dbReference type="InterPro" id="IPR003877">
    <property type="entry name" value="SPRY_dom"/>
</dbReference>
<keyword evidence="3" id="KW-1185">Reference proteome</keyword>
<comment type="caution">
    <text evidence="2">The sequence shown here is derived from an EMBL/GenBank/DDBJ whole genome shotgun (WGS) entry which is preliminary data.</text>
</comment>
<dbReference type="CDD" id="cd11709">
    <property type="entry name" value="SPRY"/>
    <property type="match status" value="1"/>
</dbReference>
<feature type="non-terminal residue" evidence="2">
    <location>
        <position position="204"/>
    </location>
</feature>
<dbReference type="SUPFAM" id="SSF49899">
    <property type="entry name" value="Concanavalin A-like lectins/glucanases"/>
    <property type="match status" value="1"/>
</dbReference>
<feature type="domain" description="B30.2/SPRY" evidence="1">
    <location>
        <begin position="1"/>
        <end position="119"/>
    </location>
</feature>